<dbReference type="Gene3D" id="3.40.190.10">
    <property type="entry name" value="Periplasmic binding protein-like II"/>
    <property type="match status" value="1"/>
</dbReference>
<evidence type="ECO:0000256" key="1">
    <source>
        <dbReference type="ARBA" id="ARBA00006987"/>
    </source>
</evidence>
<dbReference type="InterPro" id="IPR042100">
    <property type="entry name" value="Bug_dom1"/>
</dbReference>
<proteinExistence type="inferred from homology"/>
<dbReference type="Pfam" id="PF03401">
    <property type="entry name" value="TctC"/>
    <property type="match status" value="1"/>
</dbReference>
<reference evidence="3 4" key="1">
    <citation type="submission" date="2021-05" db="EMBL/GenBank/DDBJ databases">
        <title>Roseococcus sp. XZZS9, whole genome shotgun sequencing project.</title>
        <authorList>
            <person name="Zhao G."/>
            <person name="Shen L."/>
        </authorList>
    </citation>
    <scope>NUCLEOTIDE SEQUENCE [LARGE SCALE GENOMIC DNA]</scope>
    <source>
        <strain evidence="3 4">XZZS9</strain>
    </source>
</reference>
<protein>
    <submittedName>
        <fullName evidence="3">Tripartite tricarboxylate transporter substrate binding protein</fullName>
    </submittedName>
</protein>
<evidence type="ECO:0000256" key="2">
    <source>
        <dbReference type="SAM" id="SignalP"/>
    </source>
</evidence>
<name>A0ABS5QE73_9PROT</name>
<keyword evidence="4" id="KW-1185">Reference proteome</keyword>
<sequence length="323" mass="34198">MTTRRALFTAAAAVPLAAPPVLGQSVWPQRPVRIVVPFAAGGSVDVMARVVAMRLQERTGQAFTVDNRAGANGTIGGIAVSTATPDGYTLLISASVQTIARLVMRNPGYDPLTDLKPIARTGEGPCLIASNPNRPQRTMAEVKDAARANPRDWSFGVSALGSAGHLSTIQFTRAIGADVTLVPYRGTTPALADLMGGSIGVQIDPMLAMLPPVRAGNLRGLALTAPRRNAAAPELATTAESGFPEVDAQSWWVVWAPPRTPDTITARIAEEVEAIMAEPAVKARLEGLAIVPLFQKGAELDDYIQRDFDRAQQLLRLAGVQPE</sequence>
<feature type="signal peptide" evidence="2">
    <location>
        <begin position="1"/>
        <end position="23"/>
    </location>
</feature>
<dbReference type="PANTHER" id="PTHR42928:SF5">
    <property type="entry name" value="BLR1237 PROTEIN"/>
    <property type="match status" value="1"/>
</dbReference>
<feature type="chain" id="PRO_5047408811" evidence="2">
    <location>
        <begin position="24"/>
        <end position="323"/>
    </location>
</feature>
<comment type="caution">
    <text evidence="3">The sequence shown here is derived from an EMBL/GenBank/DDBJ whole genome shotgun (WGS) entry which is preliminary data.</text>
</comment>
<dbReference type="Proteomes" id="UP000766336">
    <property type="component" value="Unassembled WGS sequence"/>
</dbReference>
<dbReference type="PANTHER" id="PTHR42928">
    <property type="entry name" value="TRICARBOXYLATE-BINDING PROTEIN"/>
    <property type="match status" value="1"/>
</dbReference>
<dbReference type="RefSeq" id="WP_213670253.1">
    <property type="nucleotide sequence ID" value="NZ_JAHCDA010000002.1"/>
</dbReference>
<dbReference type="PIRSF" id="PIRSF017082">
    <property type="entry name" value="YflP"/>
    <property type="match status" value="1"/>
</dbReference>
<dbReference type="CDD" id="cd07012">
    <property type="entry name" value="PBP2_Bug_TTT"/>
    <property type="match status" value="1"/>
</dbReference>
<evidence type="ECO:0000313" key="4">
    <source>
        <dbReference type="Proteomes" id="UP000766336"/>
    </source>
</evidence>
<evidence type="ECO:0000313" key="3">
    <source>
        <dbReference type="EMBL" id="MBS7811586.1"/>
    </source>
</evidence>
<keyword evidence="2" id="KW-0732">Signal</keyword>
<comment type="similarity">
    <text evidence="1">Belongs to the UPF0065 (bug) family.</text>
</comment>
<organism evidence="3 4">
    <name type="scientific">Roseococcus pinisoli</name>
    <dbReference type="NCBI Taxonomy" id="2835040"/>
    <lineage>
        <taxon>Bacteria</taxon>
        <taxon>Pseudomonadati</taxon>
        <taxon>Pseudomonadota</taxon>
        <taxon>Alphaproteobacteria</taxon>
        <taxon>Acetobacterales</taxon>
        <taxon>Roseomonadaceae</taxon>
        <taxon>Roseococcus</taxon>
    </lineage>
</organism>
<accession>A0ABS5QE73</accession>
<dbReference type="InterPro" id="IPR005064">
    <property type="entry name" value="BUG"/>
</dbReference>
<gene>
    <name evidence="3" type="ORF">KHU32_11615</name>
</gene>
<dbReference type="Gene3D" id="3.40.190.150">
    <property type="entry name" value="Bordetella uptake gene, domain 1"/>
    <property type="match status" value="1"/>
</dbReference>
<dbReference type="EMBL" id="JAHCDA010000002">
    <property type="protein sequence ID" value="MBS7811586.1"/>
    <property type="molecule type" value="Genomic_DNA"/>
</dbReference>